<dbReference type="SUPFAM" id="SSF48208">
    <property type="entry name" value="Six-hairpin glycosidases"/>
    <property type="match status" value="1"/>
</dbReference>
<dbReference type="InterPro" id="IPR012341">
    <property type="entry name" value="6hp_glycosidase-like_sf"/>
</dbReference>
<keyword evidence="4" id="KW-1185">Reference proteome</keyword>
<gene>
    <name evidence="3" type="ORF">GCM10009559_00420</name>
</gene>
<organism evidence="3 4">
    <name type="scientific">Pseudonocardia zijingensis</name>
    <dbReference type="NCBI Taxonomy" id="153376"/>
    <lineage>
        <taxon>Bacteria</taxon>
        <taxon>Bacillati</taxon>
        <taxon>Actinomycetota</taxon>
        <taxon>Actinomycetes</taxon>
        <taxon>Pseudonocardiales</taxon>
        <taxon>Pseudonocardiaceae</taxon>
        <taxon>Pseudonocardia</taxon>
    </lineage>
</organism>
<evidence type="ECO:0000259" key="2">
    <source>
        <dbReference type="Pfam" id="PF22124"/>
    </source>
</evidence>
<dbReference type="Pfam" id="PF22124">
    <property type="entry name" value="Glyco_hydro_95_cat"/>
    <property type="match status" value="1"/>
</dbReference>
<dbReference type="Pfam" id="PF21307">
    <property type="entry name" value="Glyco_hydro_95_C"/>
    <property type="match status" value="1"/>
</dbReference>
<dbReference type="InterPro" id="IPR008928">
    <property type="entry name" value="6-hairpin_glycosidase_sf"/>
</dbReference>
<evidence type="ECO:0000259" key="1">
    <source>
        <dbReference type="Pfam" id="PF21307"/>
    </source>
</evidence>
<dbReference type="Proteomes" id="UP001499967">
    <property type="component" value="Unassembled WGS sequence"/>
</dbReference>
<comment type="caution">
    <text evidence="3">The sequence shown here is derived from an EMBL/GenBank/DDBJ whole genome shotgun (WGS) entry which is preliminary data.</text>
</comment>
<dbReference type="PANTHER" id="PTHR31084:SF0">
    <property type="entry name" value="ALPHA-L-FUCOSIDASE 2"/>
    <property type="match status" value="1"/>
</dbReference>
<evidence type="ECO:0000313" key="3">
    <source>
        <dbReference type="EMBL" id="GAA0918784.1"/>
    </source>
</evidence>
<protein>
    <submittedName>
        <fullName evidence="3">Uncharacterized protein</fullName>
    </submittedName>
</protein>
<dbReference type="Gene3D" id="1.50.10.10">
    <property type="match status" value="1"/>
</dbReference>
<feature type="domain" description="Glycosyl hydrolase family 95 catalytic" evidence="2">
    <location>
        <begin position="1"/>
        <end position="166"/>
    </location>
</feature>
<proteinExistence type="predicted"/>
<dbReference type="PANTHER" id="PTHR31084">
    <property type="entry name" value="ALPHA-L-FUCOSIDASE 2"/>
    <property type="match status" value="1"/>
</dbReference>
<name>A0ABN1NX29_9PSEU</name>
<feature type="domain" description="Alpha fucosidase A-like C-terminal" evidence="1">
    <location>
        <begin position="169"/>
        <end position="228"/>
    </location>
</feature>
<evidence type="ECO:0000313" key="4">
    <source>
        <dbReference type="Proteomes" id="UP001499967"/>
    </source>
</evidence>
<reference evidence="3 4" key="1">
    <citation type="journal article" date="2019" name="Int. J. Syst. Evol. Microbiol.">
        <title>The Global Catalogue of Microorganisms (GCM) 10K type strain sequencing project: providing services to taxonomists for standard genome sequencing and annotation.</title>
        <authorList>
            <consortium name="The Broad Institute Genomics Platform"/>
            <consortium name="The Broad Institute Genome Sequencing Center for Infectious Disease"/>
            <person name="Wu L."/>
            <person name="Ma J."/>
        </authorList>
    </citation>
    <scope>NUCLEOTIDE SEQUENCE [LARGE SCALE GENOMIC DNA]</scope>
    <source>
        <strain evidence="3 4">JCM 11117</strain>
    </source>
</reference>
<accession>A0ABN1NX29</accession>
<dbReference type="EMBL" id="BAAAHP010000003">
    <property type="protein sequence ID" value="GAA0918784.1"/>
    <property type="molecule type" value="Genomic_DNA"/>
</dbReference>
<dbReference type="InterPro" id="IPR049053">
    <property type="entry name" value="AFCA-like_C"/>
</dbReference>
<sequence>MDIAAARHALSTAIEACRRLGTEDAAVARWETLLKQLPPYVLDDRGALAEWAWPGLETPDDHRHISHLYPVWPLHEITPDGTPELAEAARRALVLRGDENLSAHGSLHRALCAARLHDAPLVEENLAKIVGGDMVFRSLMTSHNPGLDTYNADAAHAIPAVVIEALVGSRPGVVELLPAVPARWAHGRIRGVRCRNRVTVAEMAWDLERASAHAVLRCDVDVTVSVRCPIARGPFRRGERVPVPAGEPVRVEFALEI</sequence>
<dbReference type="InterPro" id="IPR054363">
    <property type="entry name" value="GH95_cat"/>
</dbReference>